<dbReference type="STRING" id="3218.A0A2K1J9T0"/>
<dbReference type="EnsemblPlants" id="Pp3c16_23230V3.6">
    <property type="protein sequence ID" value="Pp3c16_23230V3.6"/>
    <property type="gene ID" value="Pp3c16_23230"/>
</dbReference>
<reference evidence="5" key="3">
    <citation type="submission" date="2020-12" db="UniProtKB">
        <authorList>
            <consortium name="EnsemblPlants"/>
        </authorList>
    </citation>
    <scope>IDENTIFICATION</scope>
</reference>
<evidence type="ECO:0000256" key="2">
    <source>
        <dbReference type="ARBA" id="ARBA00022737"/>
    </source>
</evidence>
<reference evidence="4 6" key="2">
    <citation type="journal article" date="2018" name="Plant J.">
        <title>The Physcomitrella patens chromosome-scale assembly reveals moss genome structure and evolution.</title>
        <authorList>
            <person name="Lang D."/>
            <person name="Ullrich K.K."/>
            <person name="Murat F."/>
            <person name="Fuchs J."/>
            <person name="Jenkins J."/>
            <person name="Haas F.B."/>
            <person name="Piednoel M."/>
            <person name="Gundlach H."/>
            <person name="Van Bel M."/>
            <person name="Meyberg R."/>
            <person name="Vives C."/>
            <person name="Morata J."/>
            <person name="Symeonidi A."/>
            <person name="Hiss M."/>
            <person name="Muchero W."/>
            <person name="Kamisugi Y."/>
            <person name="Saleh O."/>
            <person name="Blanc G."/>
            <person name="Decker E.L."/>
            <person name="van Gessel N."/>
            <person name="Grimwood J."/>
            <person name="Hayes R.D."/>
            <person name="Graham S.W."/>
            <person name="Gunter L.E."/>
            <person name="McDaniel S.F."/>
            <person name="Hoernstein S.N.W."/>
            <person name="Larsson A."/>
            <person name="Li F.W."/>
            <person name="Perroud P.F."/>
            <person name="Phillips J."/>
            <person name="Ranjan P."/>
            <person name="Rokshar D.S."/>
            <person name="Rothfels C.J."/>
            <person name="Schneider L."/>
            <person name="Shu S."/>
            <person name="Stevenson D.W."/>
            <person name="Thummler F."/>
            <person name="Tillich M."/>
            <person name="Villarreal Aguilar J.C."/>
            <person name="Widiez T."/>
            <person name="Wong G.K."/>
            <person name="Wymore A."/>
            <person name="Zhang Y."/>
            <person name="Zimmer A.D."/>
            <person name="Quatrano R.S."/>
            <person name="Mayer K.F.X."/>
            <person name="Goodstein D."/>
            <person name="Casacuberta J.M."/>
            <person name="Vandepoele K."/>
            <person name="Reski R."/>
            <person name="Cuming A.C."/>
            <person name="Tuskan G.A."/>
            <person name="Maumus F."/>
            <person name="Salse J."/>
            <person name="Schmutz J."/>
            <person name="Rensing S.A."/>
        </authorList>
    </citation>
    <scope>NUCLEOTIDE SEQUENCE [LARGE SCALE GENOMIC DNA]</scope>
    <source>
        <strain evidence="5 6">cv. Gransden 2004</strain>
    </source>
</reference>
<dbReference type="EnsemblPlants" id="Pp3c16_23230V3.7">
    <property type="protein sequence ID" value="Pp3c16_23230V3.7"/>
    <property type="gene ID" value="Pp3c16_23230"/>
</dbReference>
<evidence type="ECO:0000313" key="6">
    <source>
        <dbReference type="Proteomes" id="UP000006727"/>
    </source>
</evidence>
<dbReference type="EnsemblPlants" id="Pp3c16_23230V3.3">
    <property type="protein sequence ID" value="Pp3c16_23230V3.3"/>
    <property type="gene ID" value="Pp3c16_23230"/>
</dbReference>
<sequence length="594" mass="64728">MKWERVKVKYKPKDIIEGKKSPGRKGGTAGPGKKWGHTANTVKNGRYLYVFGGYGKDDCQTQDIYVFDSVKQTWSKPNIKGHPPTPRDSHTCVTLGNSLYVYGGTDGSSPLADIHVLDTVTNTWSVPQTTGDAPSAREGHSAAVIGTRMYIFGGCGKANDGSDDSYFNDLHYLETAHVPHHWVKVSTSGSHPAARDSHSMSSWNNKLIILGGEDSLNSFLSDIYILDTDTFVWRELRTSGQKIIPRAGHTTVALRKYLFVFGGFTDDRKLFDDLHVLNVDNGVWTKAITSGVGPSPRFSLAGDVVDAERGILLFIGGCNENLEALDDMYYLDTEMKAEKTHSEPRREKLSLRKELKRKRQGGDGLSGPEDHGSPVVSAVGSSMYGMYDVVPVAERIFEAKITDIFHYGFTIEANIDNKPLRGLLFSYKPGFAHAAHDYIARKKAAEEAALSKERELRRQMRKQARIAKQQAKRAEAPQAAPRAVLQAVPQAASQAVPQAAPHFVSPSVPQSAPQAVPQSVPQSAPQAVPQSIPQEAPQSIPQEAPQSIPQEAPQSAPQVASEEISQTPMEPTPTLQPTLQPVAGVSGVPTTSTE</sequence>
<dbReference type="OrthoDB" id="10251809at2759"/>
<dbReference type="EnsemblPlants" id="Pp3c16_23230V3.2">
    <property type="protein sequence ID" value="Pp3c16_23230V3.2"/>
    <property type="gene ID" value="Pp3c16_23230"/>
</dbReference>
<dbReference type="EnsemblPlants" id="Pp3c16_23230V3.5">
    <property type="protein sequence ID" value="Pp3c16_23230V3.5"/>
    <property type="gene ID" value="Pp3c16_23230"/>
</dbReference>
<dbReference type="RefSeq" id="XP_024399402.1">
    <property type="nucleotide sequence ID" value="XM_024543634.2"/>
</dbReference>
<dbReference type="InterPro" id="IPR015915">
    <property type="entry name" value="Kelch-typ_b-propeller"/>
</dbReference>
<dbReference type="SUPFAM" id="SSF50965">
    <property type="entry name" value="Galactose oxidase, central domain"/>
    <property type="match status" value="1"/>
</dbReference>
<feature type="region of interest" description="Disordered" evidence="3">
    <location>
        <begin position="16"/>
        <end position="36"/>
    </location>
</feature>
<evidence type="ECO:0000256" key="3">
    <source>
        <dbReference type="SAM" id="MobiDB-lite"/>
    </source>
</evidence>
<dbReference type="EMBL" id="ABEU02000016">
    <property type="protein sequence ID" value="PNR38269.1"/>
    <property type="molecule type" value="Genomic_DNA"/>
</dbReference>
<dbReference type="GeneID" id="112293790"/>
<dbReference type="EnsemblPlants" id="Pp3c16_23230V3.1">
    <property type="protein sequence ID" value="Pp3c16_23230V3.1"/>
    <property type="gene ID" value="Pp3c16_23230"/>
</dbReference>
<name>A0A2K1J9T0_PHYPA</name>
<feature type="compositionally biased region" description="Basic and acidic residues" evidence="3">
    <location>
        <begin position="340"/>
        <end position="353"/>
    </location>
</feature>
<keyword evidence="6" id="KW-1185">Reference proteome</keyword>
<dbReference type="RefSeq" id="XP_024399398.1">
    <property type="nucleotide sequence ID" value="XM_024543630.2"/>
</dbReference>
<evidence type="ECO:0000313" key="5">
    <source>
        <dbReference type="EnsemblPlants" id="Pp3c16_23230V3.1"/>
    </source>
</evidence>
<keyword evidence="2" id="KW-0677">Repeat</keyword>
<dbReference type="Gramene" id="Pp3c16_23230V3.7">
    <property type="protein sequence ID" value="Pp3c16_23230V3.7"/>
    <property type="gene ID" value="Pp3c16_23230"/>
</dbReference>
<dbReference type="Pfam" id="PF24681">
    <property type="entry name" value="Kelch_KLHDC2_KLHL20_DRC7"/>
    <property type="match status" value="1"/>
</dbReference>
<dbReference type="InterPro" id="IPR011043">
    <property type="entry name" value="Gal_Oxase/kelch_b-propeller"/>
</dbReference>
<dbReference type="RefSeq" id="XP_024399399.1">
    <property type="nucleotide sequence ID" value="XM_024543631.2"/>
</dbReference>
<dbReference type="EnsemblPlants" id="Pp3c16_23230V3.4">
    <property type="protein sequence ID" value="Pp3c16_23230V3.4"/>
    <property type="gene ID" value="Pp3c16_23230"/>
</dbReference>
<dbReference type="RefSeq" id="XP_024399403.1">
    <property type="nucleotide sequence ID" value="XM_024543635.2"/>
</dbReference>
<protein>
    <submittedName>
        <fullName evidence="4 5">Uncharacterized protein</fullName>
    </submittedName>
</protein>
<dbReference type="Gramene" id="Pp3c16_23230V3.1">
    <property type="protein sequence ID" value="Pp3c16_23230V3.1"/>
    <property type="gene ID" value="Pp3c16_23230"/>
</dbReference>
<dbReference type="RefSeq" id="XP_073395881.1">
    <property type="nucleotide sequence ID" value="XM_073539780.1"/>
</dbReference>
<dbReference type="Gene3D" id="2.120.10.80">
    <property type="entry name" value="Kelch-type beta propeller"/>
    <property type="match status" value="3"/>
</dbReference>
<proteinExistence type="predicted"/>
<feature type="region of interest" description="Disordered" evidence="3">
    <location>
        <begin position="340"/>
        <end position="374"/>
    </location>
</feature>
<dbReference type="OMA" id="CTTIGDK"/>
<organism evidence="4">
    <name type="scientific">Physcomitrium patens</name>
    <name type="common">Spreading-leaved earth moss</name>
    <name type="synonym">Physcomitrella patens</name>
    <dbReference type="NCBI Taxonomy" id="3218"/>
    <lineage>
        <taxon>Eukaryota</taxon>
        <taxon>Viridiplantae</taxon>
        <taxon>Streptophyta</taxon>
        <taxon>Embryophyta</taxon>
        <taxon>Bryophyta</taxon>
        <taxon>Bryophytina</taxon>
        <taxon>Bryopsida</taxon>
        <taxon>Funariidae</taxon>
        <taxon>Funariales</taxon>
        <taxon>Funariaceae</taxon>
        <taxon>Physcomitrium</taxon>
    </lineage>
</organism>
<dbReference type="Gramene" id="Pp3c16_23230V3.6">
    <property type="protein sequence ID" value="Pp3c16_23230V3.6"/>
    <property type="gene ID" value="Pp3c16_23230"/>
</dbReference>
<dbReference type="Gramene" id="Pp3c16_23230V3.8">
    <property type="protein sequence ID" value="Pp3c16_23230V3.8"/>
    <property type="gene ID" value="Pp3c16_23230"/>
</dbReference>
<dbReference type="EnsemblPlants" id="Pp3c16_23230V3.8">
    <property type="protein sequence ID" value="Pp3c16_23230V3.8"/>
    <property type="gene ID" value="Pp3c16_23230"/>
</dbReference>
<reference evidence="4 6" key="1">
    <citation type="journal article" date="2008" name="Science">
        <title>The Physcomitrella genome reveals evolutionary insights into the conquest of land by plants.</title>
        <authorList>
            <person name="Rensing S."/>
            <person name="Lang D."/>
            <person name="Zimmer A."/>
            <person name="Terry A."/>
            <person name="Salamov A."/>
            <person name="Shapiro H."/>
            <person name="Nishiyama T."/>
            <person name="Perroud P.-F."/>
            <person name="Lindquist E."/>
            <person name="Kamisugi Y."/>
            <person name="Tanahashi T."/>
            <person name="Sakakibara K."/>
            <person name="Fujita T."/>
            <person name="Oishi K."/>
            <person name="Shin-I T."/>
            <person name="Kuroki Y."/>
            <person name="Toyoda A."/>
            <person name="Suzuki Y."/>
            <person name="Hashimoto A."/>
            <person name="Yamaguchi K."/>
            <person name="Sugano A."/>
            <person name="Kohara Y."/>
            <person name="Fujiyama A."/>
            <person name="Anterola A."/>
            <person name="Aoki S."/>
            <person name="Ashton N."/>
            <person name="Barbazuk W.B."/>
            <person name="Barker E."/>
            <person name="Bennetzen J."/>
            <person name="Bezanilla M."/>
            <person name="Blankenship R."/>
            <person name="Cho S.H."/>
            <person name="Dutcher S."/>
            <person name="Estelle M."/>
            <person name="Fawcett J.A."/>
            <person name="Gundlach H."/>
            <person name="Hanada K."/>
            <person name="Heyl A."/>
            <person name="Hicks K.A."/>
            <person name="Hugh J."/>
            <person name="Lohr M."/>
            <person name="Mayer K."/>
            <person name="Melkozernov A."/>
            <person name="Murata T."/>
            <person name="Nelson D."/>
            <person name="Pils B."/>
            <person name="Prigge M."/>
            <person name="Reiss B."/>
            <person name="Renner T."/>
            <person name="Rombauts S."/>
            <person name="Rushton P."/>
            <person name="Sanderfoot A."/>
            <person name="Schween G."/>
            <person name="Shiu S.-H."/>
            <person name="Stueber K."/>
            <person name="Theodoulou F.L."/>
            <person name="Tu H."/>
            <person name="Van de Peer Y."/>
            <person name="Verrier P.J."/>
            <person name="Waters E."/>
            <person name="Wood A."/>
            <person name="Yang L."/>
            <person name="Cove D."/>
            <person name="Cuming A."/>
            <person name="Hasebe M."/>
            <person name="Lucas S."/>
            <person name="Mishler D.B."/>
            <person name="Reski R."/>
            <person name="Grigoriev I."/>
            <person name="Quatrano R.S."/>
            <person name="Boore J.L."/>
        </authorList>
    </citation>
    <scope>NUCLEOTIDE SEQUENCE [LARGE SCALE GENOMIC DNA]</scope>
    <source>
        <strain evidence="5 6">cv. Gransden 2004</strain>
    </source>
</reference>
<evidence type="ECO:0000313" key="4">
    <source>
        <dbReference type="EMBL" id="PNR38269.1"/>
    </source>
</evidence>
<dbReference type="RefSeq" id="XP_024399400.1">
    <property type="nucleotide sequence ID" value="XM_024543632.2"/>
</dbReference>
<accession>A0A2K1J9T0</accession>
<dbReference type="Gramene" id="Pp3c16_23230V3.5">
    <property type="protein sequence ID" value="Pp3c16_23230V3.5"/>
    <property type="gene ID" value="Pp3c16_23230"/>
</dbReference>
<feature type="compositionally biased region" description="Polar residues" evidence="3">
    <location>
        <begin position="507"/>
        <end position="558"/>
    </location>
</feature>
<dbReference type="PANTHER" id="PTHR46093">
    <property type="entry name" value="ACYL-COA-BINDING DOMAIN-CONTAINING PROTEIN 5"/>
    <property type="match status" value="1"/>
</dbReference>
<keyword evidence="1" id="KW-0880">Kelch repeat</keyword>
<feature type="compositionally biased region" description="Low complexity" evidence="3">
    <location>
        <begin position="566"/>
        <end position="581"/>
    </location>
</feature>
<feature type="region of interest" description="Disordered" evidence="3">
    <location>
        <begin position="453"/>
        <end position="482"/>
    </location>
</feature>
<dbReference type="SMART" id="SM00612">
    <property type="entry name" value="Kelch"/>
    <property type="match status" value="3"/>
</dbReference>
<dbReference type="Gramene" id="Pp3c16_23230V3.3">
    <property type="protein sequence ID" value="Pp3c16_23230V3.3"/>
    <property type="gene ID" value="Pp3c16_23230"/>
</dbReference>
<dbReference type="PANTHER" id="PTHR46093:SF9">
    <property type="entry name" value="DCD DOMAIN-CONTAINING PROTEIN"/>
    <property type="match status" value="1"/>
</dbReference>
<dbReference type="PaxDb" id="3218-PP1S4_280V6.1"/>
<dbReference type="Gramene" id="Pp3c16_23230V3.2">
    <property type="protein sequence ID" value="Pp3c16_23230V3.2"/>
    <property type="gene ID" value="Pp3c16_23230"/>
</dbReference>
<feature type="region of interest" description="Disordered" evidence="3">
    <location>
        <begin position="498"/>
        <end position="594"/>
    </location>
</feature>
<dbReference type="Proteomes" id="UP000006727">
    <property type="component" value="Chromosome 16"/>
</dbReference>
<evidence type="ECO:0000256" key="1">
    <source>
        <dbReference type="ARBA" id="ARBA00022441"/>
    </source>
</evidence>
<gene>
    <name evidence="5" type="primary">LOC112293790</name>
    <name evidence="4" type="ORF">PHYPA_021380</name>
</gene>
<dbReference type="Gramene" id="Pp3c16_23230V3.4">
    <property type="protein sequence ID" value="Pp3c16_23230V3.4"/>
    <property type="gene ID" value="Pp3c16_23230"/>
</dbReference>
<dbReference type="InterPro" id="IPR006652">
    <property type="entry name" value="Kelch_1"/>
</dbReference>
<dbReference type="AlphaFoldDB" id="A0A2K1J9T0"/>